<evidence type="ECO:0000313" key="7">
    <source>
        <dbReference type="EMBL" id="AZZ55142.1"/>
    </source>
</evidence>
<dbReference type="SMART" id="SM00382">
    <property type="entry name" value="AAA"/>
    <property type="match status" value="1"/>
</dbReference>
<reference evidence="7 8" key="1">
    <citation type="submission" date="2018-03" db="EMBL/GenBank/DDBJ databases">
        <title>Bacteriophage NCPPB3778 and a type I-E CRISPR drive the evolution of the US Biological Select Agent, Rathayibacter toxicus.</title>
        <authorList>
            <person name="Davis E.W.II."/>
            <person name="Tabima J.F."/>
            <person name="Weisberg A.J."/>
            <person name="Dantas Lopes L."/>
            <person name="Wiseman M.S."/>
            <person name="Wiseman M.S."/>
            <person name="Pupko T."/>
            <person name="Belcher M.S."/>
            <person name="Sechler A.J."/>
            <person name="Tancos M.A."/>
            <person name="Schroeder B.K."/>
            <person name="Murray T.D."/>
            <person name="Luster D.G."/>
            <person name="Schneider W.L."/>
            <person name="Rogers E."/>
            <person name="Andreote F.D."/>
            <person name="Grunwald N.J."/>
            <person name="Putnam M.L."/>
            <person name="Chang J.H."/>
        </authorList>
    </citation>
    <scope>NUCLEOTIDE SEQUENCE [LARGE SCALE GENOMIC DNA]</scope>
    <source>
        <strain evidence="7 8">NCCPB 2253</strain>
    </source>
</reference>
<accession>A0AAD2JG65</accession>
<dbReference type="Gene3D" id="3.40.50.300">
    <property type="entry name" value="P-loop containing nucleotide triphosphate hydrolases"/>
    <property type="match status" value="1"/>
</dbReference>
<keyword evidence="2" id="KW-0813">Transport</keyword>
<evidence type="ECO:0000256" key="2">
    <source>
        <dbReference type="ARBA" id="ARBA00022448"/>
    </source>
</evidence>
<dbReference type="InterPro" id="IPR027417">
    <property type="entry name" value="P-loop_NTPase"/>
</dbReference>
<keyword evidence="4 7" id="KW-0067">ATP-binding</keyword>
<dbReference type="CDD" id="cd03230">
    <property type="entry name" value="ABC_DR_subfamily_A"/>
    <property type="match status" value="1"/>
</dbReference>
<dbReference type="PROSITE" id="PS50893">
    <property type="entry name" value="ABC_TRANSPORTER_2"/>
    <property type="match status" value="1"/>
</dbReference>
<dbReference type="GO" id="GO:0005886">
    <property type="term" value="C:plasma membrane"/>
    <property type="evidence" value="ECO:0007669"/>
    <property type="project" value="UniProtKB-SubCell"/>
</dbReference>
<dbReference type="InterPro" id="IPR017871">
    <property type="entry name" value="ABC_transporter-like_CS"/>
</dbReference>
<protein>
    <submittedName>
        <fullName evidence="7">ABC transporter ATP-binding protein</fullName>
    </submittedName>
</protein>
<sequence>MIASNPVSPPLIDHAGHEDSAASVTGLVVEYGRARAVDGIDFSVRRGEVFGLLGTNGAGKTTTLDVLEGFRAPTQGSVRVLGADPLADHDRIAPRLGIMLQDAGFFEDLTVAQTLAAWRRFHSHPRTVGESLDLVGLDNRARIRVKQLSGGERRRLDLALALLGNPDVLFLDEPTTGMDPEGRRRSLEIVRSLVDEGLTVILTTHYLDEAEQLADRVAIMHRGTIRVQGTLGEVLASHRTSTVSFETTALGTQLEELLHGCAAEVRPSPGSSAVSFASTSPQADLTRLLECASRLSLELDAITVSHSSLEDLFLTLASEADPDGGGHR</sequence>
<dbReference type="EMBL" id="CP028130">
    <property type="protein sequence ID" value="AZZ55142.1"/>
    <property type="molecule type" value="Genomic_DNA"/>
</dbReference>
<dbReference type="RefSeq" id="WP_104264217.1">
    <property type="nucleotide sequence ID" value="NZ_CP028130.1"/>
</dbReference>
<comment type="subcellular location">
    <subcellularLocation>
        <location evidence="1">Cell membrane</location>
        <topology evidence="1">Peripheral membrane protein</topology>
    </subcellularLocation>
</comment>
<dbReference type="SUPFAM" id="SSF52540">
    <property type="entry name" value="P-loop containing nucleoside triphosphate hydrolases"/>
    <property type="match status" value="1"/>
</dbReference>
<feature type="domain" description="ABC transporter" evidence="6">
    <location>
        <begin position="22"/>
        <end position="247"/>
    </location>
</feature>
<name>A0AAD2JG65_9MICO</name>
<evidence type="ECO:0000259" key="6">
    <source>
        <dbReference type="PROSITE" id="PS50893"/>
    </source>
</evidence>
<dbReference type="PANTHER" id="PTHR42711">
    <property type="entry name" value="ABC TRANSPORTER ATP-BINDING PROTEIN"/>
    <property type="match status" value="1"/>
</dbReference>
<dbReference type="PANTHER" id="PTHR42711:SF17">
    <property type="entry name" value="ABC TRANSPORTER ATP-BINDING PROTEIN"/>
    <property type="match status" value="1"/>
</dbReference>
<dbReference type="GO" id="GO:0016887">
    <property type="term" value="F:ATP hydrolysis activity"/>
    <property type="evidence" value="ECO:0007669"/>
    <property type="project" value="InterPro"/>
</dbReference>
<dbReference type="KEGG" id="ria:C7V51_04010"/>
<organism evidence="7 8">
    <name type="scientific">Rathayibacter iranicus</name>
    <dbReference type="NCBI Taxonomy" id="59737"/>
    <lineage>
        <taxon>Bacteria</taxon>
        <taxon>Bacillati</taxon>
        <taxon>Actinomycetota</taxon>
        <taxon>Actinomycetes</taxon>
        <taxon>Micrococcales</taxon>
        <taxon>Microbacteriaceae</taxon>
        <taxon>Rathayibacter</taxon>
    </lineage>
</organism>
<dbReference type="GO" id="GO:0046677">
    <property type="term" value="P:response to antibiotic"/>
    <property type="evidence" value="ECO:0007669"/>
    <property type="project" value="UniProtKB-KW"/>
</dbReference>
<dbReference type="InterPro" id="IPR003439">
    <property type="entry name" value="ABC_transporter-like_ATP-bd"/>
</dbReference>
<keyword evidence="3" id="KW-0547">Nucleotide-binding</keyword>
<dbReference type="Proteomes" id="UP000283946">
    <property type="component" value="Chromosome"/>
</dbReference>
<evidence type="ECO:0000313" key="8">
    <source>
        <dbReference type="Proteomes" id="UP000283946"/>
    </source>
</evidence>
<dbReference type="InterPro" id="IPR050763">
    <property type="entry name" value="ABC_transporter_ATP-binding"/>
</dbReference>
<keyword evidence="5" id="KW-0046">Antibiotic resistance</keyword>
<evidence type="ECO:0000256" key="1">
    <source>
        <dbReference type="ARBA" id="ARBA00004202"/>
    </source>
</evidence>
<gene>
    <name evidence="7" type="ORF">C7V51_04010</name>
</gene>
<dbReference type="AlphaFoldDB" id="A0AAD2JG65"/>
<dbReference type="GO" id="GO:0005524">
    <property type="term" value="F:ATP binding"/>
    <property type="evidence" value="ECO:0007669"/>
    <property type="project" value="UniProtKB-KW"/>
</dbReference>
<evidence type="ECO:0000256" key="4">
    <source>
        <dbReference type="ARBA" id="ARBA00022840"/>
    </source>
</evidence>
<dbReference type="PROSITE" id="PS00211">
    <property type="entry name" value="ABC_TRANSPORTER_1"/>
    <property type="match status" value="1"/>
</dbReference>
<dbReference type="InterPro" id="IPR003593">
    <property type="entry name" value="AAA+_ATPase"/>
</dbReference>
<evidence type="ECO:0000256" key="5">
    <source>
        <dbReference type="ARBA" id="ARBA00023251"/>
    </source>
</evidence>
<proteinExistence type="predicted"/>
<evidence type="ECO:0000256" key="3">
    <source>
        <dbReference type="ARBA" id="ARBA00022741"/>
    </source>
</evidence>
<dbReference type="Pfam" id="PF00005">
    <property type="entry name" value="ABC_tran"/>
    <property type="match status" value="1"/>
</dbReference>